<feature type="chain" id="PRO_5012835746" description="Expansin-like EG45 domain-containing protein" evidence="1">
    <location>
        <begin position="18"/>
        <end position="231"/>
    </location>
</feature>
<dbReference type="Pfam" id="PF22514">
    <property type="entry name" value="EXPB1_D1"/>
    <property type="match status" value="1"/>
</dbReference>
<evidence type="ECO:0008006" key="4">
    <source>
        <dbReference type="Google" id="ProtNLM"/>
    </source>
</evidence>
<evidence type="ECO:0000313" key="2">
    <source>
        <dbReference type="EnsemblMetazoa" id="BGLB010105-PC"/>
    </source>
</evidence>
<dbReference type="KEGG" id="bgt:106073125"/>
<dbReference type="VEuPathDB" id="VectorBase:BGLAX_040349"/>
<dbReference type="Gene3D" id="2.40.40.10">
    <property type="entry name" value="RlpA-like domain"/>
    <property type="match status" value="1"/>
</dbReference>
<sequence length="231" mass="24912">MLCQFVCLLVFSGVVLGSSRCHNDSHGILKYSGLPCASVRLYTDNHKGACGCGPTDLDAPFAWNLADYVAAPNQKFFDDGGNNAFCGHNCGQCVKLTPTGGGYGAVLGPPPVVLTPHIFMITNVCTSSLSPEWCSQTGKPGTINQYFHFCSPLPRLAQSPWIRSSLQPPEPQRSGHSWSWLGQRRGHLGVSSLSTIVSNEVAPVSVLQRKWMTRSDVANLISASILSLNFM</sequence>
<dbReference type="OrthoDB" id="6038816at2759"/>
<dbReference type="Proteomes" id="UP000076420">
    <property type="component" value="Unassembled WGS sequence"/>
</dbReference>
<reference evidence="2" key="1">
    <citation type="submission" date="2020-05" db="UniProtKB">
        <authorList>
            <consortium name="EnsemblMetazoa"/>
        </authorList>
    </citation>
    <scope>IDENTIFICATION</scope>
    <source>
        <strain evidence="2">BB02</strain>
    </source>
</reference>
<name>A0A2C9JYK0_BIOGL</name>
<evidence type="ECO:0000256" key="1">
    <source>
        <dbReference type="SAM" id="SignalP"/>
    </source>
</evidence>
<dbReference type="SUPFAM" id="SSF50685">
    <property type="entry name" value="Barwin-like endoglucanases"/>
    <property type="match status" value="1"/>
</dbReference>
<accession>A0A2C9JYK0</accession>
<dbReference type="VEuPathDB" id="VectorBase:BGLB010105"/>
<gene>
    <name evidence="2" type="primary">106073125</name>
</gene>
<dbReference type="AlphaFoldDB" id="A0A2C9JYK0"/>
<dbReference type="InterPro" id="IPR036908">
    <property type="entry name" value="RlpA-like_sf"/>
</dbReference>
<dbReference type="EnsemblMetazoa" id="BGLB010105-RC">
    <property type="protein sequence ID" value="BGLB010105-PC"/>
    <property type="gene ID" value="BGLB010105"/>
</dbReference>
<proteinExistence type="predicted"/>
<organism evidence="2 3">
    <name type="scientific">Biomphalaria glabrata</name>
    <name type="common">Bloodfluke planorb</name>
    <name type="synonym">Freshwater snail</name>
    <dbReference type="NCBI Taxonomy" id="6526"/>
    <lineage>
        <taxon>Eukaryota</taxon>
        <taxon>Metazoa</taxon>
        <taxon>Spiralia</taxon>
        <taxon>Lophotrochozoa</taxon>
        <taxon>Mollusca</taxon>
        <taxon>Gastropoda</taxon>
        <taxon>Heterobranchia</taxon>
        <taxon>Euthyneura</taxon>
        <taxon>Panpulmonata</taxon>
        <taxon>Hygrophila</taxon>
        <taxon>Lymnaeoidea</taxon>
        <taxon>Planorbidae</taxon>
        <taxon>Biomphalaria</taxon>
    </lineage>
</organism>
<protein>
    <recommendedName>
        <fullName evidence="4">Expansin-like EG45 domain-containing protein</fullName>
    </recommendedName>
</protein>
<evidence type="ECO:0000313" key="3">
    <source>
        <dbReference type="Proteomes" id="UP000076420"/>
    </source>
</evidence>
<keyword evidence="1" id="KW-0732">Signal</keyword>
<dbReference type="STRING" id="6526.A0A2C9JYK0"/>
<feature type="signal peptide" evidence="1">
    <location>
        <begin position="1"/>
        <end position="17"/>
    </location>
</feature>
<dbReference type="CDD" id="cd22278">
    <property type="entry name" value="DPBB_GH45_endoglucanase"/>
    <property type="match status" value="1"/>
</dbReference>